<evidence type="ECO:0000313" key="5">
    <source>
        <dbReference type="Proteomes" id="UP000254919"/>
    </source>
</evidence>
<accession>A0A379MVL2</accession>
<evidence type="ECO:0000259" key="3">
    <source>
        <dbReference type="PROSITE" id="PS51186"/>
    </source>
</evidence>
<keyword evidence="2" id="KW-0012">Acyltransferase</keyword>
<evidence type="ECO:0000256" key="1">
    <source>
        <dbReference type="ARBA" id="ARBA00022679"/>
    </source>
</evidence>
<dbReference type="GeneID" id="99635465"/>
<dbReference type="InterPro" id="IPR000182">
    <property type="entry name" value="GNAT_dom"/>
</dbReference>
<dbReference type="EMBL" id="UGVN01000001">
    <property type="protein sequence ID" value="SUE37993.1"/>
    <property type="molecule type" value="Genomic_DNA"/>
</dbReference>
<organism evidence="4 5">
    <name type="scientific">Roseomonas mucosa</name>
    <dbReference type="NCBI Taxonomy" id="207340"/>
    <lineage>
        <taxon>Bacteria</taxon>
        <taxon>Pseudomonadati</taxon>
        <taxon>Pseudomonadota</taxon>
        <taxon>Alphaproteobacteria</taxon>
        <taxon>Acetobacterales</taxon>
        <taxon>Roseomonadaceae</taxon>
        <taxon>Roseomonas</taxon>
    </lineage>
</organism>
<dbReference type="InterPro" id="IPR016181">
    <property type="entry name" value="Acyl_CoA_acyltransferase"/>
</dbReference>
<keyword evidence="1 4" id="KW-0808">Transferase</keyword>
<sequence>MIAVRPAVPGDVPVLVALMRQLSGNEITPTAITGLIAPESGQAVLVAEEGGQVLGVMAMNQSPMLHRPTPDARITSLVVDEGARGRGIGRRLVDAALDTARGWGCGRLELTTRLGRDDAHAFYRALGFENSSIRFHRVLS</sequence>
<proteinExistence type="predicted"/>
<dbReference type="PANTHER" id="PTHR43877:SF1">
    <property type="entry name" value="ACETYLTRANSFERASE"/>
    <property type="match status" value="1"/>
</dbReference>
<dbReference type="AlphaFoldDB" id="A0A379MVL2"/>
<dbReference type="Pfam" id="PF00583">
    <property type="entry name" value="Acetyltransf_1"/>
    <property type="match status" value="1"/>
</dbReference>
<protein>
    <submittedName>
        <fullName evidence="4">Aminoalkylphosphonic acid N-acetyltransferase</fullName>
    </submittedName>
</protein>
<dbReference type="Proteomes" id="UP000254919">
    <property type="component" value="Unassembled WGS sequence"/>
</dbReference>
<dbReference type="PANTHER" id="PTHR43877">
    <property type="entry name" value="AMINOALKYLPHOSPHONATE N-ACETYLTRANSFERASE-RELATED-RELATED"/>
    <property type="match status" value="1"/>
</dbReference>
<dbReference type="PROSITE" id="PS51186">
    <property type="entry name" value="GNAT"/>
    <property type="match status" value="1"/>
</dbReference>
<name>A0A379MVL2_9PROT</name>
<feature type="domain" description="N-acetyltransferase" evidence="3">
    <location>
        <begin position="2"/>
        <end position="140"/>
    </location>
</feature>
<evidence type="ECO:0000256" key="2">
    <source>
        <dbReference type="ARBA" id="ARBA00023315"/>
    </source>
</evidence>
<reference evidence="4 5" key="1">
    <citation type="submission" date="2018-06" db="EMBL/GenBank/DDBJ databases">
        <authorList>
            <consortium name="Pathogen Informatics"/>
            <person name="Doyle S."/>
        </authorList>
    </citation>
    <scope>NUCLEOTIDE SEQUENCE [LARGE SCALE GENOMIC DNA]</scope>
    <source>
        <strain evidence="4 5">NCTC13291</strain>
    </source>
</reference>
<dbReference type="GO" id="GO:0016747">
    <property type="term" value="F:acyltransferase activity, transferring groups other than amino-acyl groups"/>
    <property type="evidence" value="ECO:0007669"/>
    <property type="project" value="InterPro"/>
</dbReference>
<evidence type="ECO:0000313" key="4">
    <source>
        <dbReference type="EMBL" id="SUE37993.1"/>
    </source>
</evidence>
<dbReference type="SUPFAM" id="SSF55729">
    <property type="entry name" value="Acyl-CoA N-acyltransferases (Nat)"/>
    <property type="match status" value="1"/>
</dbReference>
<dbReference type="Gene3D" id="3.40.630.30">
    <property type="match status" value="1"/>
</dbReference>
<dbReference type="InterPro" id="IPR050832">
    <property type="entry name" value="Bact_Acetyltransf"/>
</dbReference>
<dbReference type="RefSeq" id="WP_019459668.1">
    <property type="nucleotide sequence ID" value="NZ_AP031462.1"/>
</dbReference>
<gene>
    <name evidence="4" type="ORF">NCTC13291_00443</name>
</gene>